<gene>
    <name evidence="2" type="ordered locus">Msip34_2280</name>
</gene>
<organism evidence="2 3">
    <name type="scientific">Methylovorus glucosotrophus (strain SIP3-4)</name>
    <dbReference type="NCBI Taxonomy" id="582744"/>
    <lineage>
        <taxon>Bacteria</taxon>
        <taxon>Pseudomonadati</taxon>
        <taxon>Pseudomonadota</taxon>
        <taxon>Betaproteobacteria</taxon>
        <taxon>Nitrosomonadales</taxon>
        <taxon>Methylophilaceae</taxon>
        <taxon>Methylovorus</taxon>
    </lineage>
</organism>
<dbReference type="AlphaFoldDB" id="C6X9Y1"/>
<dbReference type="EMBL" id="CP001674">
    <property type="protein sequence ID" value="ACT51522.1"/>
    <property type="molecule type" value="Genomic_DNA"/>
</dbReference>
<dbReference type="STRING" id="582744.Msip34_2280"/>
<evidence type="ECO:0000313" key="3">
    <source>
        <dbReference type="Proteomes" id="UP000002743"/>
    </source>
</evidence>
<feature type="signal peptide" evidence="1">
    <location>
        <begin position="1"/>
        <end position="32"/>
    </location>
</feature>
<feature type="chain" id="PRO_5002970895" evidence="1">
    <location>
        <begin position="33"/>
        <end position="215"/>
    </location>
</feature>
<name>C6X9Y1_METGS</name>
<keyword evidence="1" id="KW-0732">Signal</keyword>
<dbReference type="eggNOG" id="ENOG50308Y1">
    <property type="taxonomic scope" value="Bacteria"/>
</dbReference>
<sequence precursor="true">MRRWFSDSGASVARFASALAAFCLLLSSPAWADSAALTQVLQQKPTLEGFDMCYGGGCAAMARITLSAEEWQRVVQVFTPTPENAAAERVAISHALGEMEKMVGAKTGTSADKAGTFGVWGKPGQLDCNDEAANSTAYMKLMLKEGLIRFHDILDTKRRGFFLNGWPHTTAAILDRASGERFAVDSWFYDNGQPAVIVPLEQWKSGWKPENSPAR</sequence>
<dbReference type="RefSeq" id="WP_015830828.1">
    <property type="nucleotide sequence ID" value="NC_012969.1"/>
</dbReference>
<reference evidence="2 3" key="2">
    <citation type="journal article" date="2011" name="J. Bacteriol.">
        <title>Genomes of three methylotrophs from a single niche uncover genetic and metabolic divergence of Methylophilaceae.</title>
        <authorList>
            <person name="Lapidus A."/>
            <person name="Clum A."/>
            <person name="Labutti K."/>
            <person name="Kaluzhnaya M.G."/>
            <person name="Lim S."/>
            <person name="Beck D.A."/>
            <person name="Glavina Del Rio T."/>
            <person name="Nolan M."/>
            <person name="Mavromatis K."/>
            <person name="Huntemann M."/>
            <person name="Lucas S."/>
            <person name="Lidstrom M.E."/>
            <person name="Ivanova N."/>
            <person name="Chistoserdova L."/>
        </authorList>
    </citation>
    <scope>NUCLEOTIDE SEQUENCE [LARGE SCALE GENOMIC DNA]</scope>
    <source>
        <strain evidence="2 3">SIP3-4</strain>
    </source>
</reference>
<evidence type="ECO:0000256" key="1">
    <source>
        <dbReference type="SAM" id="SignalP"/>
    </source>
</evidence>
<protein>
    <submittedName>
        <fullName evidence="2">Uncharacterized protein</fullName>
    </submittedName>
</protein>
<evidence type="ECO:0000313" key="2">
    <source>
        <dbReference type="EMBL" id="ACT51522.1"/>
    </source>
</evidence>
<dbReference type="Proteomes" id="UP000002743">
    <property type="component" value="Chromosome"/>
</dbReference>
<dbReference type="OrthoDB" id="6117634at2"/>
<proteinExistence type="predicted"/>
<dbReference type="KEGG" id="mei:Msip34_2280"/>
<accession>C6X9Y1</accession>
<reference evidence="3" key="1">
    <citation type="submission" date="2009-07" db="EMBL/GenBank/DDBJ databases">
        <title>Complete sequence of chromosome of Methylovorus sp. SIP3-4.</title>
        <authorList>
            <person name="Lucas S."/>
            <person name="Copeland A."/>
            <person name="Lapidus A."/>
            <person name="Glavina del Rio T."/>
            <person name="Tice H."/>
            <person name="Bruce D."/>
            <person name="Goodwin L."/>
            <person name="Pitluck S."/>
            <person name="Clum A."/>
            <person name="Larimer F."/>
            <person name="Land M."/>
            <person name="Hauser L."/>
            <person name="Kyrpides N."/>
            <person name="Mikhailova N."/>
            <person name="Kayluzhnaya M."/>
            <person name="Chistoserdova L."/>
        </authorList>
    </citation>
    <scope>NUCLEOTIDE SEQUENCE [LARGE SCALE GENOMIC DNA]</scope>
    <source>
        <strain evidence="3">SIP3-4</strain>
    </source>
</reference>
<dbReference type="HOGENOM" id="CLU_097948_0_0_4"/>
<keyword evidence="3" id="KW-1185">Reference proteome</keyword>